<accession>A0ABW5UPJ5</accession>
<feature type="transmembrane region" description="Helical" evidence="1">
    <location>
        <begin position="61"/>
        <end position="79"/>
    </location>
</feature>
<dbReference type="Proteomes" id="UP001597463">
    <property type="component" value="Unassembled WGS sequence"/>
</dbReference>
<reference evidence="3" key="1">
    <citation type="journal article" date="2019" name="Int. J. Syst. Evol. Microbiol.">
        <title>The Global Catalogue of Microorganisms (GCM) 10K type strain sequencing project: providing services to taxonomists for standard genome sequencing and annotation.</title>
        <authorList>
            <consortium name="The Broad Institute Genomics Platform"/>
            <consortium name="The Broad Institute Genome Sequencing Center for Infectious Disease"/>
            <person name="Wu L."/>
            <person name="Ma J."/>
        </authorList>
    </citation>
    <scope>NUCLEOTIDE SEQUENCE [LARGE SCALE GENOMIC DNA]</scope>
    <source>
        <strain evidence="3">TISTR 1906</strain>
    </source>
</reference>
<sequence length="90" mass="9370">MLVSIACALAVTLAGLAAVLATERAASRITGRTGWLLFLLLLALAVSMLKRPQAGAEAAAIATLGLMAVTPPIAVLMGWRQRREAAHGHR</sequence>
<feature type="transmembrane region" description="Helical" evidence="1">
    <location>
        <begin position="33"/>
        <end position="49"/>
    </location>
</feature>
<proteinExistence type="predicted"/>
<keyword evidence="1" id="KW-1133">Transmembrane helix</keyword>
<comment type="caution">
    <text evidence="2">The sequence shown here is derived from an EMBL/GenBank/DDBJ whole genome shotgun (WGS) entry which is preliminary data.</text>
</comment>
<dbReference type="RefSeq" id="WP_066478676.1">
    <property type="nucleotide sequence ID" value="NZ_BCNT01000008.1"/>
</dbReference>
<keyword evidence="1" id="KW-0472">Membrane</keyword>
<keyword evidence="3" id="KW-1185">Reference proteome</keyword>
<gene>
    <name evidence="2" type="ORF">ACFSW6_14610</name>
</gene>
<organism evidence="2 3">
    <name type="scientific">Comamonas terrae</name>
    <dbReference type="NCBI Taxonomy" id="673548"/>
    <lineage>
        <taxon>Bacteria</taxon>
        <taxon>Pseudomonadati</taxon>
        <taxon>Pseudomonadota</taxon>
        <taxon>Betaproteobacteria</taxon>
        <taxon>Burkholderiales</taxon>
        <taxon>Comamonadaceae</taxon>
        <taxon>Comamonas</taxon>
    </lineage>
</organism>
<protein>
    <submittedName>
        <fullName evidence="2">Uncharacterized protein</fullName>
    </submittedName>
</protein>
<evidence type="ECO:0000256" key="1">
    <source>
        <dbReference type="SAM" id="Phobius"/>
    </source>
</evidence>
<name>A0ABW5UPJ5_9BURK</name>
<evidence type="ECO:0000313" key="2">
    <source>
        <dbReference type="EMBL" id="MFD2755325.1"/>
    </source>
</evidence>
<evidence type="ECO:0000313" key="3">
    <source>
        <dbReference type="Proteomes" id="UP001597463"/>
    </source>
</evidence>
<keyword evidence="1" id="KW-0812">Transmembrane</keyword>
<dbReference type="EMBL" id="JBHUMV010000006">
    <property type="protein sequence ID" value="MFD2755325.1"/>
    <property type="molecule type" value="Genomic_DNA"/>
</dbReference>